<dbReference type="RefSeq" id="WP_207323990.1">
    <property type="nucleotide sequence ID" value="NZ_CP071504.1"/>
</dbReference>
<sequence length="293" mass="32629">MALSDKPASTLLPLPYYGVERAAKLLGCESADIYTWANTGSIELAICVERYCLAEIIQGDDESWERGPSIFGFSNDNEDQWPKVKKFSVWAEAEKERNCSENEIWLKGFWSVDIGRFRETGYIYAWPYKGHGSWKTPEVIVRIPFGALFSEENEALLAEELVAALLVMQPEAEYLYQGINGKIQLSNVFNNPMDNAAKSSQSVALDKMLPSRLGEVSKSVIIGVMAHKLAKLGGSRYYKLAGLNCSSIAKDVNKYALDEMGLCSESYFGSNVEREISKGVQEALNLMSEKSRA</sequence>
<reference evidence="1 2" key="1">
    <citation type="submission" date="2021-03" db="EMBL/GenBank/DDBJ databases">
        <title>Novel species identification of genus Shewanella.</title>
        <authorList>
            <person name="Liu G."/>
            <person name="Zhang Q."/>
        </authorList>
    </citation>
    <scope>NUCLEOTIDE SEQUENCE [LARGE SCALE GENOMIC DNA]</scope>
    <source>
        <strain evidence="1 2">FJAT-53726</strain>
    </source>
</reference>
<proteinExistence type="predicted"/>
<accession>A0A974XHQ0</accession>
<gene>
    <name evidence="1" type="ORF">JYB88_09745</name>
</gene>
<dbReference type="EMBL" id="CP071504">
    <property type="protein sequence ID" value="QSX28585.1"/>
    <property type="molecule type" value="Genomic_DNA"/>
</dbReference>
<dbReference type="AlphaFoldDB" id="A0A974XHQ0"/>
<evidence type="ECO:0000313" key="2">
    <source>
        <dbReference type="Proteomes" id="UP000663281"/>
    </source>
</evidence>
<evidence type="ECO:0000313" key="1">
    <source>
        <dbReference type="EMBL" id="QSX28585.1"/>
    </source>
</evidence>
<dbReference type="KEGG" id="scyp:JYB88_09745"/>
<dbReference type="Proteomes" id="UP000663281">
    <property type="component" value="Chromosome"/>
</dbReference>
<protein>
    <submittedName>
        <fullName evidence="1">Uncharacterized protein</fullName>
    </submittedName>
</protein>
<organism evidence="1 2">
    <name type="scientific">Shewanella cyperi</name>
    <dbReference type="NCBI Taxonomy" id="2814292"/>
    <lineage>
        <taxon>Bacteria</taxon>
        <taxon>Pseudomonadati</taxon>
        <taxon>Pseudomonadota</taxon>
        <taxon>Gammaproteobacteria</taxon>
        <taxon>Alteromonadales</taxon>
        <taxon>Shewanellaceae</taxon>
        <taxon>Shewanella</taxon>
    </lineage>
</organism>
<name>A0A974XHQ0_9GAMM</name>
<keyword evidence="2" id="KW-1185">Reference proteome</keyword>